<evidence type="ECO:0008006" key="3">
    <source>
        <dbReference type="Google" id="ProtNLM"/>
    </source>
</evidence>
<dbReference type="STRING" id="1176587.A8C56_03160"/>
<proteinExistence type="predicted"/>
<dbReference type="KEGG" id="nia:A8C56_03160"/>
<dbReference type="EMBL" id="CP015772">
    <property type="protein sequence ID" value="ANH80116.1"/>
    <property type="molecule type" value="Genomic_DNA"/>
</dbReference>
<evidence type="ECO:0000313" key="1">
    <source>
        <dbReference type="EMBL" id="ANH80116.1"/>
    </source>
</evidence>
<sequence length="332" mass="37733">MFLVACKSAIRRPKEPWRCLYYWKTIFAPSASEKQKADSLGVHTLYIKLFDVVWNPANGLPEPAAKLLVRDSAWLQTKSTIPVVFITNESLQHLDSAQTDQLAGNIYGLVNKIAGQHHFAAYQELQIDCDWTKSTKATYFRLLQKIKALHPDKILSATIRLHQVKYRQSAGVPPVDKGLLMCYNMGDLQAPDVTNSIIDLPVFRQYIDHLAQYPLHLDAGLPLFSWMVIFSGNRFNGLIRNPPETPDQLAAFKKEGVGYRVLKDTLIDGRLLQQGRFVRLETSNYKTVEAAGRLLADRIRSAKLNVALYHLDSITLKKYSLHELENIYNSLH</sequence>
<organism evidence="1 2">
    <name type="scientific">Niabella ginsenosidivorans</name>
    <dbReference type="NCBI Taxonomy" id="1176587"/>
    <lineage>
        <taxon>Bacteria</taxon>
        <taxon>Pseudomonadati</taxon>
        <taxon>Bacteroidota</taxon>
        <taxon>Chitinophagia</taxon>
        <taxon>Chitinophagales</taxon>
        <taxon>Chitinophagaceae</taxon>
        <taxon>Niabella</taxon>
    </lineage>
</organism>
<keyword evidence="2" id="KW-1185">Reference proteome</keyword>
<dbReference type="Proteomes" id="UP000077667">
    <property type="component" value="Chromosome"/>
</dbReference>
<evidence type="ECO:0000313" key="2">
    <source>
        <dbReference type="Proteomes" id="UP000077667"/>
    </source>
</evidence>
<reference evidence="1 2" key="1">
    <citation type="submission" date="2016-05" db="EMBL/GenBank/DDBJ databases">
        <title>Niabella ginsenosidivorans BS26 whole genome sequencing.</title>
        <authorList>
            <person name="Im W.T."/>
            <person name="Siddiqi M.Z."/>
        </authorList>
    </citation>
    <scope>NUCLEOTIDE SEQUENCE [LARGE SCALE GENOMIC DNA]</scope>
    <source>
        <strain evidence="1 2">BS26</strain>
    </source>
</reference>
<protein>
    <recommendedName>
        <fullName evidence="3">GH18 domain-containing protein</fullName>
    </recommendedName>
</protein>
<dbReference type="AlphaFoldDB" id="A0A1A9HXK3"/>
<gene>
    <name evidence="1" type="ORF">A8C56_03160</name>
</gene>
<name>A0A1A9HXK3_9BACT</name>
<accession>A0A1A9HXK3</accession>